<feature type="compositionally biased region" description="Low complexity" evidence="4">
    <location>
        <begin position="205"/>
        <end position="216"/>
    </location>
</feature>
<feature type="compositionally biased region" description="Basic and acidic residues" evidence="4">
    <location>
        <begin position="637"/>
        <end position="650"/>
    </location>
</feature>
<feature type="domain" description="ALMS motif" evidence="5">
    <location>
        <begin position="2139"/>
        <end position="2262"/>
    </location>
</feature>
<feature type="compositionally biased region" description="Basic and acidic residues" evidence="4">
    <location>
        <begin position="92"/>
        <end position="102"/>
    </location>
</feature>
<feature type="compositionally biased region" description="Polar residues" evidence="4">
    <location>
        <begin position="1846"/>
        <end position="1855"/>
    </location>
</feature>
<feature type="compositionally biased region" description="Basic and acidic residues" evidence="4">
    <location>
        <begin position="1807"/>
        <end position="1823"/>
    </location>
</feature>
<feature type="compositionally biased region" description="Polar residues" evidence="4">
    <location>
        <begin position="177"/>
        <end position="200"/>
    </location>
</feature>
<evidence type="ECO:0000313" key="6">
    <source>
        <dbReference type="Proteomes" id="UP000515161"/>
    </source>
</evidence>
<evidence type="ECO:0000313" key="7">
    <source>
        <dbReference type="RefSeq" id="XP_034091142.1"/>
    </source>
</evidence>
<feature type="region of interest" description="Disordered" evidence="4">
    <location>
        <begin position="1312"/>
        <end position="1334"/>
    </location>
</feature>
<feature type="region of interest" description="Disordered" evidence="4">
    <location>
        <begin position="1581"/>
        <end position="1756"/>
    </location>
</feature>
<feature type="compositionally biased region" description="Basic and acidic residues" evidence="4">
    <location>
        <begin position="219"/>
        <end position="228"/>
    </location>
</feature>
<feature type="region of interest" description="Disordered" evidence="4">
    <location>
        <begin position="46"/>
        <end position="69"/>
    </location>
</feature>
<dbReference type="RefSeq" id="XP_034091142.1">
    <property type="nucleotide sequence ID" value="XM_034235251.1"/>
</dbReference>
<name>A0A6P8WUF4_GYMAC</name>
<evidence type="ECO:0000256" key="4">
    <source>
        <dbReference type="SAM" id="MobiDB-lite"/>
    </source>
</evidence>
<feature type="region of interest" description="Disordered" evidence="4">
    <location>
        <begin position="917"/>
        <end position="940"/>
    </location>
</feature>
<feature type="compositionally biased region" description="Polar residues" evidence="4">
    <location>
        <begin position="1033"/>
        <end position="1053"/>
    </location>
</feature>
<feature type="region of interest" description="Disordered" evidence="4">
    <location>
        <begin position="1486"/>
        <end position="1551"/>
    </location>
</feature>
<feature type="compositionally biased region" description="Polar residues" evidence="4">
    <location>
        <begin position="362"/>
        <end position="375"/>
    </location>
</feature>
<feature type="compositionally biased region" description="Polar residues" evidence="4">
    <location>
        <begin position="651"/>
        <end position="680"/>
    </location>
</feature>
<feature type="compositionally biased region" description="Basic and acidic residues" evidence="4">
    <location>
        <begin position="381"/>
        <end position="410"/>
    </location>
</feature>
<feature type="region of interest" description="Disordered" evidence="4">
    <location>
        <begin position="175"/>
        <end position="264"/>
    </location>
</feature>
<feature type="compositionally biased region" description="Polar residues" evidence="4">
    <location>
        <begin position="925"/>
        <end position="934"/>
    </location>
</feature>
<feature type="compositionally biased region" description="Polar residues" evidence="4">
    <location>
        <begin position="882"/>
        <end position="896"/>
    </location>
</feature>
<feature type="region of interest" description="Disordered" evidence="4">
    <location>
        <begin position="617"/>
        <end position="707"/>
    </location>
</feature>
<dbReference type="GO" id="GO:0046599">
    <property type="term" value="P:regulation of centriole replication"/>
    <property type="evidence" value="ECO:0007669"/>
    <property type="project" value="TreeGrafter"/>
</dbReference>
<feature type="compositionally biased region" description="Low complexity" evidence="4">
    <location>
        <begin position="625"/>
        <end position="635"/>
    </location>
</feature>
<feature type="compositionally biased region" description="Low complexity" evidence="4">
    <location>
        <begin position="1312"/>
        <end position="1322"/>
    </location>
</feature>
<dbReference type="OrthoDB" id="6163239at2759"/>
<feature type="region of interest" description="Disordered" evidence="4">
    <location>
        <begin position="328"/>
        <end position="427"/>
    </location>
</feature>
<feature type="compositionally biased region" description="Polar residues" evidence="4">
    <location>
        <begin position="1369"/>
        <end position="1381"/>
    </location>
</feature>
<feature type="region of interest" description="Disordered" evidence="4">
    <location>
        <begin position="800"/>
        <end position="844"/>
    </location>
</feature>
<feature type="compositionally biased region" description="Basic and acidic residues" evidence="4">
    <location>
        <begin position="681"/>
        <end position="696"/>
    </location>
</feature>
<evidence type="ECO:0000256" key="2">
    <source>
        <dbReference type="ARBA" id="ARBA00022490"/>
    </source>
</evidence>
<feature type="region of interest" description="Disordered" evidence="4">
    <location>
        <begin position="513"/>
        <end position="552"/>
    </location>
</feature>
<dbReference type="Proteomes" id="UP000515161">
    <property type="component" value="Unplaced"/>
</dbReference>
<dbReference type="CTD" id="7840"/>
<gene>
    <name evidence="7" type="primary">alms1</name>
</gene>
<feature type="region of interest" description="Disordered" evidence="4">
    <location>
        <begin position="1369"/>
        <end position="1454"/>
    </location>
</feature>
<dbReference type="PANTHER" id="PTHR21553:SF36">
    <property type="entry name" value="ALMS1 CENTROSOME AND BASAL BODY-ASSOCIATED PROTEIN-RELATED"/>
    <property type="match status" value="1"/>
</dbReference>
<dbReference type="InterPro" id="IPR029299">
    <property type="entry name" value="ALMS_motif"/>
</dbReference>
<evidence type="ECO:0000256" key="3">
    <source>
        <dbReference type="ARBA" id="ARBA00023212"/>
    </source>
</evidence>
<feature type="compositionally biased region" description="Polar residues" evidence="4">
    <location>
        <begin position="535"/>
        <end position="552"/>
    </location>
</feature>
<proteinExistence type="predicted"/>
<feature type="region of interest" description="Disordered" evidence="4">
    <location>
        <begin position="82"/>
        <end position="102"/>
    </location>
</feature>
<feature type="compositionally biased region" description="Polar residues" evidence="4">
    <location>
        <begin position="1521"/>
        <end position="1551"/>
    </location>
</feature>
<feature type="compositionally biased region" description="Polar residues" evidence="4">
    <location>
        <begin position="1100"/>
        <end position="1109"/>
    </location>
</feature>
<feature type="compositionally biased region" description="Polar residues" evidence="4">
    <location>
        <begin position="1949"/>
        <end position="1960"/>
    </location>
</feature>
<feature type="compositionally biased region" description="Polar residues" evidence="4">
    <location>
        <begin position="1587"/>
        <end position="1599"/>
    </location>
</feature>
<feature type="compositionally biased region" description="Low complexity" evidence="4">
    <location>
        <begin position="50"/>
        <end position="59"/>
    </location>
</feature>
<evidence type="ECO:0000256" key="1">
    <source>
        <dbReference type="ARBA" id="ARBA00004300"/>
    </source>
</evidence>
<dbReference type="GeneID" id="117558827"/>
<keyword evidence="6" id="KW-1185">Reference proteome</keyword>
<feature type="region of interest" description="Disordered" evidence="4">
    <location>
        <begin position="1032"/>
        <end position="1142"/>
    </location>
</feature>
<dbReference type="FunCoup" id="A0A6P8WUF4">
    <property type="interactions" value="245"/>
</dbReference>
<comment type="subcellular location">
    <subcellularLocation>
        <location evidence="1">Cytoplasm</location>
        <location evidence="1">Cytoskeleton</location>
        <location evidence="1">Microtubule organizing center</location>
        <location evidence="1">Centrosome</location>
    </subcellularLocation>
</comment>
<feature type="region of interest" description="Disordered" evidence="4">
    <location>
        <begin position="2002"/>
        <end position="2106"/>
    </location>
</feature>
<keyword evidence="2" id="KW-0963">Cytoplasm</keyword>
<protein>
    <submittedName>
        <fullName evidence="7">Uncharacterized protein alms1 isoform X1</fullName>
    </submittedName>
</protein>
<dbReference type="KEGG" id="gacu:117558827"/>
<dbReference type="GO" id="GO:0008017">
    <property type="term" value="F:microtubule binding"/>
    <property type="evidence" value="ECO:0007669"/>
    <property type="project" value="TreeGrafter"/>
</dbReference>
<dbReference type="GO" id="GO:0005813">
    <property type="term" value="C:centrosome"/>
    <property type="evidence" value="ECO:0007669"/>
    <property type="project" value="UniProtKB-SubCell"/>
</dbReference>
<sequence length="2266" mass="247624">MPFLNSNQFSRPLSSSRASFRVFELSSTFPSNAGSLDTNRRECAHWRTDNNNNNNNNNNMEPRDRASARLPADEDTIQSVGQTSINQPGAQSHDRQRQPRLDTDSWELQQRWQRSFEPEFQDSNLSPSLSLLPAHSGVEQNFTEYSLFQQSDSEFAPLRALPDISMASERFHVPLQDRTSQASERGSLSQYPLDQATNLSGEGVSSCCSLSQHSLSPGDEGRREEKVHPPAIATTYRRGVPSSDDSDRREEDSGTQTDPPDMPVREAAQYDISFLSKDVPAQHLLELLEKDIGMQSSSSSSALSSSSETSVKVALSFAEDSKSIQVCKPGFEQSMGKREGPPGEASLPHQQSKQPDRGLFPDQSQTLSSEESNITMGLRSTKPDDSSEELHRELLSEVERRSSREHEFKNQQRKSSTPPVISLTPFPTGASEVKPSAIRTHFGGLQWTGAFSAGFERGHREQDLWLSGNHTGIDGSYLGFIPQSQSTPGVFKAPSKSSVKAKLGQLSAIESNIENSSQSNTGISPQPAVPATDPPETTNQSRGETTSAKVQSLPSLNYMQKVDAWRANQSSGKAALFDSLALQGFSSVSPKQNAYEAVSEPLNRILSQQAGRLQPIAAHQEVTQSSSKAPSGSTSPRRGEAVGRAPRDQDNSATRTSASPFGRSQSHSSLSTIVMSVQKDQQSKRPAGEENIETHHQPSTTVQPPPRISLGQFSDVSLDHDLTLSSSQESYNSGVKLATSIGTSSVVSLEVDNYAPYWTSKMSTPPPMARQREIDIEQRIPLYLRNLGIDQSPSTILTPFAPRGPIREPEFSPTDLCTIKGSIGTPTKSPLPSEGGSPHKGEFSRCSILSVDSSISIPLSLDSLGERERRLAPSSLPDEDSYPSSPQQHMDSSLTSSQNTITLGDMYDSDLSLATKSTDSDLESPLQTSRSLEQSAEDSMVSSKALMEIRKLLSQAENMVSSGSSVDSSAPTAVPRLLSDDNIFLSLRKTPSTLQDSSSSVTEDPRARFSPLWARSASDSMLTSERLRENSIGRKTSSGQPNYPSTQALTSTGAYRRPQDVGRGAGSLVLSQSARRAEPEGCSAAPIDNTVPPQPPSPALSIQLTSTATDTEEEMQASLEGPIQSSSPPPALENSDQGVMSDGSSESLLAVRVAQLLQNESPATMVSSTASITDNEESKALEWIKLKISGQQCEPLVLDKEDRRRIEEIKRDLLLKNPMKSQGSTDTESSAASSIQVFREPDPLQKAATLPPPGVANKQLLPGLHTDLSYSSLPLQNLLRPDLEAQINAIAAKEGVTLPRKTPQALTSITIATRRRSTSPSTSPAPPLSPAPGLLHLAELSTGAVQFPKANIQLPPMDKEDKSTALVFDTSNNLTSRSVPANQKREDAVGGQFEEPPPPSQGISQEDAKEGNTQCVRQDEELSVQISPAPGVDQEHEHATGSSTSESLDRTGHVSHVHLTLSPKAKDVRSSHTDAVVKLPQKEFVPLRPSSSAASSPDEGVGLCSPPEWYDTQRGPERPDTSTLFKTSVPQGGKTSTSTQSFTPRSVVSQRTLPTVSPAVPVLLPYKPRGSEELFYIPQTEADVSSIEPSETTMESSHTGSDDAVPPRFSSDVLGRRDAGVERGVPIRHSEGIYSRRLKPGGVKMQELRHRGVSANGPSQTRETQTPKPSPQATAEAAAPPRLRDQGTSPLQFPSCAQPEQNRVRFQPDVVDVDSDTALHHLTTSSVPQRDGEGAQERRDSHLRPPAAPQSSSTLDQLWESFCDRWSPEESKPISEREASLLQRLERLSRLIHSTRGNNMSGMQEGEQGRSREDATGKERTKDVGVGCELRGGRKVEGEPPVLRQAWTQSLQVEETSVPAEEDSFTCSSSQSPHLCPADRDESEALSSMSGSGSMSTVDTARLVRAFGAHRVQSLKTSSGLRRLYSAIDKQKEGREPRRGGGREPPHITTLSETTGTDESTVAPDSASSTSTYTLPSPRGPSRTLAAKKAVRVVSRGIQTGDLEIVSNGTPRHTRDVGTTFPSPGEARTSSSSSLDRGGGGRSQGSQKQRKSKRSPPKSYPEGASWFIAAEDLRSEGRKENRPEEEETSRPSSAWFEPHSKMHPWREPLRQRQVHEEGNRHHAEHDLERRTKTISSGLARISLQEALEMRRPDFISQSRRRVKCLALQAEDRKRQEVFIREREDVFSWTGARGRLLRPKGTALLRRAVPRKEMIQRSKQIYESLPEVQRRREEERRRVEYRSYRLNAQFFNKRITNHVLGRRTAWQ</sequence>
<feature type="region of interest" description="Disordered" evidence="4">
    <location>
        <begin position="1918"/>
        <end position="1990"/>
    </location>
</feature>
<dbReference type="GO" id="GO:0005829">
    <property type="term" value="C:cytosol"/>
    <property type="evidence" value="ECO:0007669"/>
    <property type="project" value="TreeGrafter"/>
</dbReference>
<feature type="compositionally biased region" description="Basic and acidic residues" evidence="4">
    <location>
        <begin position="1929"/>
        <end position="1946"/>
    </location>
</feature>
<feature type="compositionally biased region" description="Low complexity" evidence="4">
    <location>
        <begin position="1887"/>
        <end position="1896"/>
    </location>
</feature>
<feature type="compositionally biased region" description="Polar residues" evidence="4">
    <location>
        <begin position="1656"/>
        <end position="1673"/>
    </location>
</feature>
<dbReference type="GO" id="GO:0005814">
    <property type="term" value="C:centriole"/>
    <property type="evidence" value="ECO:0007669"/>
    <property type="project" value="TreeGrafter"/>
</dbReference>
<accession>A0A6P8WUF4</accession>
<dbReference type="Pfam" id="PF15309">
    <property type="entry name" value="ALMS_motif"/>
    <property type="match status" value="1"/>
</dbReference>
<reference evidence="7" key="1">
    <citation type="submission" date="2025-08" db="UniProtKB">
        <authorList>
            <consortium name="RefSeq"/>
        </authorList>
    </citation>
    <scope>IDENTIFICATION</scope>
</reference>
<feature type="region of interest" description="Disordered" evidence="4">
    <location>
        <begin position="1792"/>
        <end position="1897"/>
    </location>
</feature>
<feature type="compositionally biased region" description="Polar residues" evidence="4">
    <location>
        <begin position="1966"/>
        <end position="1975"/>
    </location>
</feature>
<feature type="region of interest" description="Disordered" evidence="4">
    <location>
        <begin position="868"/>
        <end position="896"/>
    </location>
</feature>
<keyword evidence="3" id="KW-0206">Cytoskeleton</keyword>
<dbReference type="PANTHER" id="PTHR21553">
    <property type="entry name" value="ALMS1-RELATED"/>
    <property type="match status" value="1"/>
</dbReference>
<evidence type="ECO:0000259" key="5">
    <source>
        <dbReference type="Pfam" id="PF15309"/>
    </source>
</evidence>
<dbReference type="InParanoid" id="A0A6P8WUF4"/>
<organism evidence="6 7">
    <name type="scientific">Gymnodraco acuticeps</name>
    <name type="common">Antarctic dragonfish</name>
    <dbReference type="NCBI Taxonomy" id="8218"/>
    <lineage>
        <taxon>Eukaryota</taxon>
        <taxon>Metazoa</taxon>
        <taxon>Chordata</taxon>
        <taxon>Craniata</taxon>
        <taxon>Vertebrata</taxon>
        <taxon>Euteleostomi</taxon>
        <taxon>Actinopterygii</taxon>
        <taxon>Neopterygii</taxon>
        <taxon>Teleostei</taxon>
        <taxon>Neoteleostei</taxon>
        <taxon>Acanthomorphata</taxon>
        <taxon>Eupercaria</taxon>
        <taxon>Perciformes</taxon>
        <taxon>Notothenioidei</taxon>
        <taxon>Bathydraconidae</taxon>
        <taxon>Gymnodraco</taxon>
    </lineage>
</organism>
<feature type="compositionally biased region" description="Basic and acidic residues" evidence="4">
    <location>
        <begin position="1730"/>
        <end position="1743"/>
    </location>
</feature>
<feature type="compositionally biased region" description="Basic and acidic residues" evidence="4">
    <location>
        <begin position="2071"/>
        <end position="2082"/>
    </location>
</feature>